<keyword evidence="2" id="KW-0378">Hydrolase</keyword>
<dbReference type="STRING" id="1385510.GCA_000425205_02325"/>
<gene>
    <name evidence="2" type="ORF">N781_03740</name>
</gene>
<organism evidence="2 3">
    <name type="scientific">Pontibacillus halophilus JSM 076056 = DSM 19796</name>
    <dbReference type="NCBI Taxonomy" id="1385510"/>
    <lineage>
        <taxon>Bacteria</taxon>
        <taxon>Bacillati</taxon>
        <taxon>Bacillota</taxon>
        <taxon>Bacilli</taxon>
        <taxon>Bacillales</taxon>
        <taxon>Bacillaceae</taxon>
        <taxon>Pontibacillus</taxon>
    </lineage>
</organism>
<dbReference type="InterPro" id="IPR006674">
    <property type="entry name" value="HD_domain"/>
</dbReference>
<comment type="caution">
    <text evidence="2">The sequence shown here is derived from an EMBL/GenBank/DDBJ whole genome shotgun (WGS) entry which is preliminary data.</text>
</comment>
<name>A0A0A5GKC8_9BACI</name>
<keyword evidence="3" id="KW-1185">Reference proteome</keyword>
<accession>A0A0A5GKC8</accession>
<evidence type="ECO:0000313" key="3">
    <source>
        <dbReference type="Proteomes" id="UP000030528"/>
    </source>
</evidence>
<feature type="domain" description="HD" evidence="1">
    <location>
        <begin position="23"/>
        <end position="140"/>
    </location>
</feature>
<dbReference type="PROSITE" id="PS51831">
    <property type="entry name" value="HD"/>
    <property type="match status" value="1"/>
</dbReference>
<dbReference type="SMART" id="SM00471">
    <property type="entry name" value="HDc"/>
    <property type="match status" value="1"/>
</dbReference>
<sequence length="178" mass="20607">MREVTLVDIFKHHITRKYLFRSGVHHAVTVAEHALALAKEEQVNLDLATKAALLHDIGHYEWYVDGEWDYDEYRKNDIHAIKGAERAHKLLIRLGEDRTVAKEVSVAILLHTDSYLPFTVDEKTTPLQKVVKRADEMDELPKGLHHYKEMDFGAAIKRLHVLDLEIDAYNDVSQREMV</sequence>
<evidence type="ECO:0000313" key="2">
    <source>
        <dbReference type="EMBL" id="KGX91610.1"/>
    </source>
</evidence>
<dbReference type="NCBIfam" id="TIGR00277">
    <property type="entry name" value="HDIG"/>
    <property type="match status" value="1"/>
</dbReference>
<dbReference type="eggNOG" id="COG1418">
    <property type="taxonomic scope" value="Bacteria"/>
</dbReference>
<dbReference type="Gene3D" id="1.10.3210.10">
    <property type="entry name" value="Hypothetical protein af1432"/>
    <property type="match status" value="1"/>
</dbReference>
<dbReference type="GO" id="GO:0016787">
    <property type="term" value="F:hydrolase activity"/>
    <property type="evidence" value="ECO:0007669"/>
    <property type="project" value="UniProtKB-KW"/>
</dbReference>
<dbReference type="InterPro" id="IPR006675">
    <property type="entry name" value="HDIG_dom"/>
</dbReference>
<dbReference type="InterPro" id="IPR003607">
    <property type="entry name" value="HD/PDEase_dom"/>
</dbReference>
<dbReference type="EMBL" id="AVPE01000009">
    <property type="protein sequence ID" value="KGX91610.1"/>
    <property type="molecule type" value="Genomic_DNA"/>
</dbReference>
<dbReference type="Pfam" id="PF01966">
    <property type="entry name" value="HD"/>
    <property type="match status" value="1"/>
</dbReference>
<evidence type="ECO:0000259" key="1">
    <source>
        <dbReference type="PROSITE" id="PS51831"/>
    </source>
</evidence>
<proteinExistence type="predicted"/>
<reference evidence="2 3" key="1">
    <citation type="submission" date="2013-08" db="EMBL/GenBank/DDBJ databases">
        <authorList>
            <person name="Huang J."/>
            <person name="Wang G."/>
        </authorList>
    </citation>
    <scope>NUCLEOTIDE SEQUENCE [LARGE SCALE GENOMIC DNA]</scope>
    <source>
        <strain evidence="2 3">JSM 076056</strain>
    </source>
</reference>
<dbReference type="AlphaFoldDB" id="A0A0A5GKC8"/>
<dbReference type="SUPFAM" id="SSF109604">
    <property type="entry name" value="HD-domain/PDEase-like"/>
    <property type="match status" value="1"/>
</dbReference>
<dbReference type="CDD" id="cd00077">
    <property type="entry name" value="HDc"/>
    <property type="match status" value="1"/>
</dbReference>
<dbReference type="RefSeq" id="WP_026800671.1">
    <property type="nucleotide sequence ID" value="NZ_AULI01000009.1"/>
</dbReference>
<dbReference type="OrthoDB" id="2352233at2"/>
<dbReference type="Proteomes" id="UP000030528">
    <property type="component" value="Unassembled WGS sequence"/>
</dbReference>
<protein>
    <submittedName>
        <fullName evidence="2">Phosphohydrolase</fullName>
    </submittedName>
</protein>